<evidence type="ECO:0000256" key="8">
    <source>
        <dbReference type="SAM" id="Phobius"/>
    </source>
</evidence>
<feature type="transmembrane region" description="Helical" evidence="8">
    <location>
        <begin position="260"/>
        <end position="279"/>
    </location>
</feature>
<evidence type="ECO:0000256" key="3">
    <source>
        <dbReference type="ARBA" id="ARBA00007520"/>
    </source>
</evidence>
<name>A0AB39KT38_9CAUL</name>
<dbReference type="Gene3D" id="1.20.1250.20">
    <property type="entry name" value="MFS general substrate transporter like domains"/>
    <property type="match status" value="1"/>
</dbReference>
<evidence type="ECO:0000256" key="1">
    <source>
        <dbReference type="ARBA" id="ARBA00003279"/>
    </source>
</evidence>
<protein>
    <submittedName>
        <fullName evidence="10">TCR/Tet family MFS transporter</fullName>
    </submittedName>
</protein>
<dbReference type="PANTHER" id="PTHR23504">
    <property type="entry name" value="MAJOR FACILITATOR SUPERFAMILY DOMAIN-CONTAINING PROTEIN 10"/>
    <property type="match status" value="1"/>
</dbReference>
<dbReference type="EMBL" id="CP158375">
    <property type="protein sequence ID" value="XDO96483.1"/>
    <property type="molecule type" value="Genomic_DNA"/>
</dbReference>
<feature type="transmembrane region" description="Helical" evidence="8">
    <location>
        <begin position="12"/>
        <end position="33"/>
    </location>
</feature>
<feature type="transmembrane region" description="Helical" evidence="8">
    <location>
        <begin position="171"/>
        <end position="191"/>
    </location>
</feature>
<dbReference type="PANTHER" id="PTHR23504:SF15">
    <property type="entry name" value="MAJOR FACILITATOR SUPERFAMILY (MFS) PROFILE DOMAIN-CONTAINING PROTEIN"/>
    <property type="match status" value="1"/>
</dbReference>
<proteinExistence type="inferred from homology"/>
<feature type="transmembrane region" description="Helical" evidence="8">
    <location>
        <begin position="53"/>
        <end position="73"/>
    </location>
</feature>
<dbReference type="CDD" id="cd17388">
    <property type="entry name" value="MFS_TetA"/>
    <property type="match status" value="1"/>
</dbReference>
<organism evidence="10">
    <name type="scientific">Caulobacter sp. 73W</name>
    <dbReference type="NCBI Taxonomy" id="3161137"/>
    <lineage>
        <taxon>Bacteria</taxon>
        <taxon>Pseudomonadati</taxon>
        <taxon>Pseudomonadota</taxon>
        <taxon>Alphaproteobacteria</taxon>
        <taxon>Caulobacterales</taxon>
        <taxon>Caulobacteraceae</taxon>
        <taxon>Caulobacter</taxon>
    </lineage>
</organism>
<sequence>MTEQTLSGGRRKAALGFIFATALMDVLSLGIMIPVLPNLVKEMAGGDTASASLWVGLFGTVWALMQFFCSPILGMLSDRYGRRPVILISIFGLGVDYLFMAMAPTLALLFVGRIIHGITAASFATAGAYIADVTPPEKRAQSFGLIGAAWGVGFAVGPAMGGLLGDIDLRLPFYVAAALALTNWLYGFFVLPESLPPEKRIKAFDWRKANPIGSLKLLRSHGDLTGLALVSGFFQLAHHVLPSIFVLYTGYRYGWSPRDVGFMLMATGVANIIVQALLVGRVVKAAGERGALLIGLFCMTAGFVIYGLAPTQELYWIGLPVFALSGLIQPGLMGLMSRRVQAWEQGQLQGANSSIMGITGLFGPALYTTVFAWSVHRDSVLHMPGLAVLIAGGLTGAAFLTALKVAKPAPRLEPEPVPSA</sequence>
<evidence type="ECO:0000313" key="10">
    <source>
        <dbReference type="EMBL" id="XDO96483.1"/>
    </source>
</evidence>
<keyword evidence="4" id="KW-0813">Transport</keyword>
<dbReference type="GO" id="GO:0022857">
    <property type="term" value="F:transmembrane transporter activity"/>
    <property type="evidence" value="ECO:0007669"/>
    <property type="project" value="InterPro"/>
</dbReference>
<accession>A0AB39KT38</accession>
<dbReference type="PROSITE" id="PS00216">
    <property type="entry name" value="SUGAR_TRANSPORT_1"/>
    <property type="match status" value="1"/>
</dbReference>
<dbReference type="GO" id="GO:0016020">
    <property type="term" value="C:membrane"/>
    <property type="evidence" value="ECO:0007669"/>
    <property type="project" value="UniProtKB-SubCell"/>
</dbReference>
<dbReference type="InterPro" id="IPR001958">
    <property type="entry name" value="Tet-R_TetA/multi-R_MdtG-like"/>
</dbReference>
<dbReference type="InterPro" id="IPR011701">
    <property type="entry name" value="MFS"/>
</dbReference>
<keyword evidence="5 8" id="KW-0812">Transmembrane</keyword>
<feature type="transmembrane region" description="Helical" evidence="8">
    <location>
        <begin position="381"/>
        <end position="403"/>
    </location>
</feature>
<comment type="subcellular location">
    <subcellularLocation>
        <location evidence="2">Membrane</location>
        <topology evidence="2">Multi-pass membrane protein</topology>
    </subcellularLocation>
</comment>
<dbReference type="InterPro" id="IPR020846">
    <property type="entry name" value="MFS_dom"/>
</dbReference>
<comment type="function">
    <text evidence="1">Resistance to tetracycline by an active tetracycline efflux. This is an energy-dependent process that decreases the accumulation of the antibiotic in whole cells. This protein functions as a metal-tetracycline/H(+) antiporter.</text>
</comment>
<keyword evidence="6 8" id="KW-1133">Transmembrane helix</keyword>
<dbReference type="InterPro" id="IPR036259">
    <property type="entry name" value="MFS_trans_sf"/>
</dbReference>
<evidence type="ECO:0000256" key="5">
    <source>
        <dbReference type="ARBA" id="ARBA00022692"/>
    </source>
</evidence>
<dbReference type="InterPro" id="IPR005829">
    <property type="entry name" value="Sugar_transporter_CS"/>
</dbReference>
<comment type="similarity">
    <text evidence="3">Belongs to the major facilitator superfamily. TCR/Tet family.</text>
</comment>
<dbReference type="RefSeq" id="WP_369059325.1">
    <property type="nucleotide sequence ID" value="NZ_CP158375.1"/>
</dbReference>
<feature type="transmembrane region" description="Helical" evidence="8">
    <location>
        <begin position="224"/>
        <end position="248"/>
    </location>
</feature>
<dbReference type="PROSITE" id="PS50850">
    <property type="entry name" value="MFS"/>
    <property type="match status" value="1"/>
</dbReference>
<evidence type="ECO:0000256" key="2">
    <source>
        <dbReference type="ARBA" id="ARBA00004141"/>
    </source>
</evidence>
<evidence type="ECO:0000256" key="6">
    <source>
        <dbReference type="ARBA" id="ARBA00022989"/>
    </source>
</evidence>
<dbReference type="PRINTS" id="PR01035">
    <property type="entry name" value="TCRTETA"/>
</dbReference>
<feature type="transmembrane region" description="Helical" evidence="8">
    <location>
        <begin position="355"/>
        <end position="375"/>
    </location>
</feature>
<feature type="transmembrane region" description="Helical" evidence="8">
    <location>
        <begin position="114"/>
        <end position="131"/>
    </location>
</feature>
<gene>
    <name evidence="10" type="ORF">ABOZ73_17185</name>
</gene>
<evidence type="ECO:0000259" key="9">
    <source>
        <dbReference type="PROSITE" id="PS50850"/>
    </source>
</evidence>
<feature type="transmembrane region" description="Helical" evidence="8">
    <location>
        <begin position="143"/>
        <end position="165"/>
    </location>
</feature>
<feature type="transmembrane region" description="Helical" evidence="8">
    <location>
        <begin position="85"/>
        <end position="108"/>
    </location>
</feature>
<feature type="transmembrane region" description="Helical" evidence="8">
    <location>
        <begin position="315"/>
        <end position="335"/>
    </location>
</feature>
<keyword evidence="7 8" id="KW-0472">Membrane</keyword>
<dbReference type="Pfam" id="PF07690">
    <property type="entry name" value="MFS_1"/>
    <property type="match status" value="1"/>
</dbReference>
<dbReference type="AlphaFoldDB" id="A0AB39KT38"/>
<dbReference type="SUPFAM" id="SSF103473">
    <property type="entry name" value="MFS general substrate transporter"/>
    <property type="match status" value="1"/>
</dbReference>
<evidence type="ECO:0000256" key="7">
    <source>
        <dbReference type="ARBA" id="ARBA00023136"/>
    </source>
</evidence>
<feature type="domain" description="Major facilitator superfamily (MFS) profile" evidence="9">
    <location>
        <begin position="14"/>
        <end position="410"/>
    </location>
</feature>
<feature type="transmembrane region" description="Helical" evidence="8">
    <location>
        <begin position="291"/>
        <end position="309"/>
    </location>
</feature>
<reference evidence="10" key="1">
    <citation type="submission" date="2024-06" db="EMBL/GenBank/DDBJ databases">
        <title>Caulobacter inopinatus, sp. nov.</title>
        <authorList>
            <person name="Donachie S.P."/>
        </authorList>
    </citation>
    <scope>NUCLEOTIDE SEQUENCE</scope>
    <source>
        <strain evidence="10">73W</strain>
    </source>
</reference>
<evidence type="ECO:0000256" key="4">
    <source>
        <dbReference type="ARBA" id="ARBA00022448"/>
    </source>
</evidence>